<dbReference type="InterPro" id="IPR001254">
    <property type="entry name" value="Trypsin_dom"/>
</dbReference>
<keyword evidence="5" id="KW-1185">Reference proteome</keyword>
<sequence length="181" mass="20223">MNVLTWIAIASLHKINQQENENLKASCGAIHLKVPEKRCTGVLISKRHVLTAAHCVYDNSQVILPGPYCNPHGKLLPTLDMTIYLGTKCPKPGDCPNGEERTPYKPRYIIPHPKYEPCRGHINDIALIELDIEAKPEEASPICMPEEDDSMLYQTVTAIGYGTDSKFQILYLEKKPALISI</sequence>
<dbReference type="InterPro" id="IPR051487">
    <property type="entry name" value="Ser/Thr_Proteases_Immune/Dev"/>
</dbReference>
<organism evidence="4 5">
    <name type="scientific">Ancylostoma ceylanicum</name>
    <dbReference type="NCBI Taxonomy" id="53326"/>
    <lineage>
        <taxon>Eukaryota</taxon>
        <taxon>Metazoa</taxon>
        <taxon>Ecdysozoa</taxon>
        <taxon>Nematoda</taxon>
        <taxon>Chromadorea</taxon>
        <taxon>Rhabditida</taxon>
        <taxon>Rhabditina</taxon>
        <taxon>Rhabditomorpha</taxon>
        <taxon>Strongyloidea</taxon>
        <taxon>Ancylostomatidae</taxon>
        <taxon>Ancylostomatinae</taxon>
        <taxon>Ancylostoma</taxon>
    </lineage>
</organism>
<comment type="similarity">
    <text evidence="2">Belongs to the peptidase S1 family. CLIP subfamily.</text>
</comment>
<dbReference type="SUPFAM" id="SSF50494">
    <property type="entry name" value="Trypsin-like serine proteases"/>
    <property type="match status" value="1"/>
</dbReference>
<dbReference type="InterPro" id="IPR018114">
    <property type="entry name" value="TRYPSIN_HIS"/>
</dbReference>
<evidence type="ECO:0000256" key="1">
    <source>
        <dbReference type="ARBA" id="ARBA00023157"/>
    </source>
</evidence>
<dbReference type="GO" id="GO:0006508">
    <property type="term" value="P:proteolysis"/>
    <property type="evidence" value="ECO:0007669"/>
    <property type="project" value="InterPro"/>
</dbReference>
<name>A0A0D6M8M5_9BILA</name>
<proteinExistence type="inferred from homology"/>
<evidence type="ECO:0000313" key="4">
    <source>
        <dbReference type="EMBL" id="EPB80470.1"/>
    </source>
</evidence>
<reference evidence="4 5" key="1">
    <citation type="submission" date="2013-05" db="EMBL/GenBank/DDBJ databases">
        <title>Draft genome of the parasitic nematode Anyclostoma ceylanicum.</title>
        <authorList>
            <person name="Mitreva M."/>
        </authorList>
    </citation>
    <scope>NUCLEOTIDE SEQUENCE [LARGE SCALE GENOMIC DNA]</scope>
</reference>
<dbReference type="InterPro" id="IPR009003">
    <property type="entry name" value="Peptidase_S1_PA"/>
</dbReference>
<accession>A0A0D6M8M5</accession>
<dbReference type="AlphaFoldDB" id="A0A0D6M8M5"/>
<protein>
    <recommendedName>
        <fullName evidence="3">Peptidase S1 domain-containing protein</fullName>
    </recommendedName>
</protein>
<dbReference type="InterPro" id="IPR043504">
    <property type="entry name" value="Peptidase_S1_PA_chymotrypsin"/>
</dbReference>
<dbReference type="PANTHER" id="PTHR24256">
    <property type="entry name" value="TRYPTASE-RELATED"/>
    <property type="match status" value="1"/>
</dbReference>
<dbReference type="SMART" id="SM00020">
    <property type="entry name" value="Tryp_SPc"/>
    <property type="match status" value="1"/>
</dbReference>
<dbReference type="PROSITE" id="PS00134">
    <property type="entry name" value="TRYPSIN_HIS"/>
    <property type="match status" value="1"/>
</dbReference>
<dbReference type="Gene3D" id="2.40.10.10">
    <property type="entry name" value="Trypsin-like serine proteases"/>
    <property type="match status" value="1"/>
</dbReference>
<evidence type="ECO:0000313" key="5">
    <source>
        <dbReference type="Proteomes" id="UP000054495"/>
    </source>
</evidence>
<dbReference type="Pfam" id="PF00089">
    <property type="entry name" value="Trypsin"/>
    <property type="match status" value="2"/>
</dbReference>
<gene>
    <name evidence="4" type="ORF">ANCCEY_00367</name>
</gene>
<dbReference type="EMBL" id="KE124779">
    <property type="protein sequence ID" value="EPB80470.1"/>
    <property type="molecule type" value="Genomic_DNA"/>
</dbReference>
<dbReference type="Proteomes" id="UP000054495">
    <property type="component" value="Unassembled WGS sequence"/>
</dbReference>
<evidence type="ECO:0000256" key="2">
    <source>
        <dbReference type="ARBA" id="ARBA00024195"/>
    </source>
</evidence>
<feature type="domain" description="Peptidase S1" evidence="3">
    <location>
        <begin position="8"/>
        <end position="179"/>
    </location>
</feature>
<evidence type="ECO:0000259" key="3">
    <source>
        <dbReference type="SMART" id="SM00020"/>
    </source>
</evidence>
<keyword evidence="1" id="KW-1015">Disulfide bond</keyword>
<dbReference type="GO" id="GO:0004252">
    <property type="term" value="F:serine-type endopeptidase activity"/>
    <property type="evidence" value="ECO:0007669"/>
    <property type="project" value="InterPro"/>
</dbReference>